<name>A0A225AML8_TALAT</name>
<dbReference type="STRING" id="1441469.A0A225AML8"/>
<dbReference type="GO" id="GO:0003824">
    <property type="term" value="F:catalytic activity"/>
    <property type="evidence" value="ECO:0007669"/>
    <property type="project" value="InterPro"/>
</dbReference>
<dbReference type="Gene3D" id="3.40.50.1580">
    <property type="entry name" value="Nucleoside phosphorylase domain"/>
    <property type="match status" value="1"/>
</dbReference>
<dbReference type="PANTHER" id="PTHR46082:SF6">
    <property type="entry name" value="AAA+ ATPASE DOMAIN-CONTAINING PROTEIN-RELATED"/>
    <property type="match status" value="1"/>
</dbReference>
<gene>
    <name evidence="1" type="ORF">UA08_07724</name>
</gene>
<keyword evidence="2" id="KW-1185">Reference proteome</keyword>
<dbReference type="RefSeq" id="XP_020116950.1">
    <property type="nucleotide sequence ID" value="XM_020262776.1"/>
</dbReference>
<proteinExistence type="predicted"/>
<comment type="caution">
    <text evidence="1">The sequence shown here is derived from an EMBL/GenBank/DDBJ whole genome shotgun (WGS) entry which is preliminary data.</text>
</comment>
<reference evidence="1 2" key="1">
    <citation type="submission" date="2015-06" db="EMBL/GenBank/DDBJ databases">
        <title>Talaromyces atroroseus IBT 11181 draft genome.</title>
        <authorList>
            <person name="Rasmussen K.B."/>
            <person name="Rasmussen S."/>
            <person name="Petersen B."/>
            <person name="Sicheritz-Ponten T."/>
            <person name="Mortensen U.H."/>
            <person name="Thrane U."/>
        </authorList>
    </citation>
    <scope>NUCLEOTIDE SEQUENCE [LARGE SCALE GENOMIC DNA]</scope>
    <source>
        <strain evidence="1 2">IBT 11181</strain>
    </source>
</reference>
<dbReference type="InterPro" id="IPR053137">
    <property type="entry name" value="NLR-like"/>
</dbReference>
<dbReference type="SUPFAM" id="SSF53167">
    <property type="entry name" value="Purine and uridine phosphorylases"/>
    <property type="match status" value="1"/>
</dbReference>
<organism evidence="1 2">
    <name type="scientific">Talaromyces atroroseus</name>
    <dbReference type="NCBI Taxonomy" id="1441469"/>
    <lineage>
        <taxon>Eukaryota</taxon>
        <taxon>Fungi</taxon>
        <taxon>Dikarya</taxon>
        <taxon>Ascomycota</taxon>
        <taxon>Pezizomycotina</taxon>
        <taxon>Eurotiomycetes</taxon>
        <taxon>Eurotiomycetidae</taxon>
        <taxon>Eurotiales</taxon>
        <taxon>Trichocomaceae</taxon>
        <taxon>Talaromyces</taxon>
        <taxon>Talaromyces sect. Trachyspermi</taxon>
    </lineage>
</organism>
<dbReference type="OrthoDB" id="4225210at2759"/>
<dbReference type="GO" id="GO:0009116">
    <property type="term" value="P:nucleoside metabolic process"/>
    <property type="evidence" value="ECO:0007669"/>
    <property type="project" value="InterPro"/>
</dbReference>
<dbReference type="GeneID" id="31007480"/>
<evidence type="ECO:0008006" key="3">
    <source>
        <dbReference type="Google" id="ProtNLM"/>
    </source>
</evidence>
<dbReference type="InterPro" id="IPR035994">
    <property type="entry name" value="Nucleoside_phosphorylase_sf"/>
</dbReference>
<dbReference type="Proteomes" id="UP000214365">
    <property type="component" value="Unassembled WGS sequence"/>
</dbReference>
<evidence type="ECO:0000313" key="2">
    <source>
        <dbReference type="Proteomes" id="UP000214365"/>
    </source>
</evidence>
<dbReference type="PANTHER" id="PTHR46082">
    <property type="entry name" value="ATP/GTP-BINDING PROTEIN-RELATED"/>
    <property type="match status" value="1"/>
</dbReference>
<evidence type="ECO:0000313" key="1">
    <source>
        <dbReference type="EMBL" id="OKL56829.1"/>
    </source>
</evidence>
<protein>
    <recommendedName>
        <fullName evidence="3">Nucleoside phosphorylase domain-containing protein</fullName>
    </recommendedName>
</protein>
<dbReference type="AlphaFoldDB" id="A0A225AML8"/>
<dbReference type="EMBL" id="LFMY01000013">
    <property type="protein sequence ID" value="OKL56829.1"/>
    <property type="molecule type" value="Genomic_DNA"/>
</dbReference>
<sequence length="615" mass="70672">MTTYNITQKQTREDVHIGIVCTLDVEKQAIDKIFDETYNAADFGKLIGDANYYKLGRIGRHNVVLVKLSGKGTQYSARSVTDLSHTYRGIKLYLLVGVCAGVPFRERGQDEKLETAETIFGDVIIGDSIVQTDNGKQLPNEYKRRTGRREVLGNPPLDIRNMLSHLRSEAEPLHETMMHNLRFIQKQDQGKWEYKDVSQDRLFEASVRHKHYAQHITCECVYCKTQDDPVCPASLQDPCSITGCAEHLIQRTRLNADVDNPSFVPEPLIHFGTVASANTVMKSGEHRDYIVGRERNRCDENIIAFEMEGAGMWDDRPCVIIKGVSDYANSHKNDIWHAYAAATAASCTRAFLEMWIPSDPLQGQRPQWGQSVGQCRQHQESNRVSNQEVSNQEVTVTLSQVTLVEQNTSKATSDVHPRLFYILTKHHFRPRANGYWNRLTLESWNVYRSVYRMCYDEKDRKVRFQEFLKEFDKSTGPSQAIIREYWNRVIPKAHRKEGTTPPLSQGLVLAVLYMLHILHTLHESPPSEFDDRRHAFLSRFAYWTSCCCNLNCGRSWNFVSYTGIWRRMPGTNGGPCHGDMHLNHNFRDTDHIAAYKSTFHSWWNAYVSQRKAVVS</sequence>
<accession>A0A225AML8</accession>